<keyword evidence="9" id="KW-1005">Bacterial flagellum biogenesis</keyword>
<evidence type="ECO:0000256" key="5">
    <source>
        <dbReference type="ARBA" id="ARBA00022448"/>
    </source>
</evidence>
<evidence type="ECO:0000256" key="2">
    <source>
        <dbReference type="ARBA" id="ARBA00008936"/>
    </source>
</evidence>
<comment type="catalytic activity">
    <reaction evidence="16">
        <text>ATP + H2O + cellular proteinSide 1 = ADP + phosphate + cellular proteinSide 2.</text>
        <dbReference type="EC" id="7.4.2.8"/>
    </reaction>
</comment>
<dbReference type="InterPro" id="IPR005714">
    <property type="entry name" value="ATPase_T3SS_FliI/YscN"/>
</dbReference>
<dbReference type="GO" id="GO:0005737">
    <property type="term" value="C:cytoplasm"/>
    <property type="evidence" value="ECO:0007669"/>
    <property type="project" value="UniProtKB-SubCell"/>
</dbReference>
<evidence type="ECO:0000313" key="19">
    <source>
        <dbReference type="EMBL" id="TCS42415.1"/>
    </source>
</evidence>
<evidence type="ECO:0000256" key="6">
    <source>
        <dbReference type="ARBA" id="ARBA00022490"/>
    </source>
</evidence>
<dbReference type="PROSITE" id="PS00152">
    <property type="entry name" value="ATPASE_ALPHA_BETA"/>
    <property type="match status" value="1"/>
</dbReference>
<evidence type="ECO:0000256" key="7">
    <source>
        <dbReference type="ARBA" id="ARBA00022741"/>
    </source>
</evidence>
<reference evidence="19 20" key="1">
    <citation type="submission" date="2019-03" db="EMBL/GenBank/DDBJ databases">
        <title>Genomic Encyclopedia of Archaeal and Bacterial Type Strains, Phase II (KMG-II): from individual species to whole genera.</title>
        <authorList>
            <person name="Goeker M."/>
        </authorList>
    </citation>
    <scope>NUCLEOTIDE SEQUENCE [LARGE SCALE GENOMIC DNA]</scope>
    <source>
        <strain evidence="19 20">DSM 15388</strain>
    </source>
</reference>
<sequence>MTTPITDFVRECEGWVDNNGAPVAQGRLTRMVGLTLEAVGLNTSIGQRCQVIDAHQVVEAEVVGFHDKQTFLMPVQAVHSLRAGARVVPLESANELVIGDELLGRVVNGFGEPIDGKGALRCRVQQSLNGSVINPLHREPIRKPLDVGIRSINSMLTVGQGQRLGLFAGSGVGKSVLLGMMTRFTNADITIVGLIGERGREVKEFIEDILGDEGLARSVVVASPADDAPLLRLRAAQYTTAIAEYFRAQGKSVLLLMDSLTRYAMAQREIALAIGEPPATKGYPPSVFARIPQLVERAGNAEKGGGSITAFYTVLTEGDDQQDPVADASRAILDGHFVLNRRLAEEGHYPAIDIEQSISRVMPQVVSEDHLKMAQAAKQLWATYAQNKDLISIGAYSRGSNAEIDRAIELQPRIRDFLRQGLREQSPYGDSVEGLKVALTGGVAEQAAPGMAMNANQEAAAVAQPRAAAQPQARPANKAGGRPVKSQRGIAGKRTVKGARNK</sequence>
<dbReference type="GO" id="GO:0030257">
    <property type="term" value="C:type III protein secretion system complex"/>
    <property type="evidence" value="ECO:0007669"/>
    <property type="project" value="InterPro"/>
</dbReference>
<evidence type="ECO:0000256" key="15">
    <source>
        <dbReference type="ARBA" id="ARBA00023310"/>
    </source>
</evidence>
<dbReference type="InterPro" id="IPR020003">
    <property type="entry name" value="ATPase_a/bsu_AS"/>
</dbReference>
<evidence type="ECO:0000256" key="4">
    <source>
        <dbReference type="ARBA" id="ARBA00020580"/>
    </source>
</evidence>
<name>A0A4R3ICS1_9GAMM</name>
<keyword evidence="11" id="KW-0653">Protein transport</keyword>
<dbReference type="CDD" id="cd18117">
    <property type="entry name" value="ATP-synt_flagellum-secretory_path_III_N"/>
    <property type="match status" value="1"/>
</dbReference>
<dbReference type="NCBIfam" id="TIGR01026">
    <property type="entry name" value="fliI_yscN"/>
    <property type="match status" value="1"/>
</dbReference>
<dbReference type="InterPro" id="IPR040627">
    <property type="entry name" value="T3SS_ATPase_C"/>
</dbReference>
<dbReference type="GO" id="GO:0030254">
    <property type="term" value="P:protein secretion by the type III secretion system"/>
    <property type="evidence" value="ECO:0007669"/>
    <property type="project" value="InterPro"/>
</dbReference>
<dbReference type="InterPro" id="IPR000194">
    <property type="entry name" value="ATPase_F1/V1/A1_a/bsu_nucl-bd"/>
</dbReference>
<dbReference type="GO" id="GO:0071973">
    <property type="term" value="P:bacterial-type flagellum-dependent cell motility"/>
    <property type="evidence" value="ECO:0007669"/>
    <property type="project" value="InterPro"/>
</dbReference>
<evidence type="ECO:0000256" key="17">
    <source>
        <dbReference type="SAM" id="MobiDB-lite"/>
    </source>
</evidence>
<evidence type="ECO:0000256" key="13">
    <source>
        <dbReference type="ARBA" id="ARBA00023065"/>
    </source>
</evidence>
<dbReference type="GO" id="GO:0008564">
    <property type="term" value="F:protein-exporting ATPase activity"/>
    <property type="evidence" value="ECO:0007669"/>
    <property type="project" value="UniProtKB-EC"/>
</dbReference>
<protein>
    <recommendedName>
        <fullName evidence="4">Flagellum-specific ATP synthase</fullName>
        <ecNumber evidence="3">7.1.2.2</ecNumber>
    </recommendedName>
</protein>
<dbReference type="InterPro" id="IPR003593">
    <property type="entry name" value="AAA+_ATPase"/>
</dbReference>
<dbReference type="Pfam" id="PF00006">
    <property type="entry name" value="ATP-synt_ab"/>
    <property type="match status" value="1"/>
</dbReference>
<keyword evidence="15" id="KW-0066">ATP synthesis</keyword>
<keyword evidence="7" id="KW-0547">Nucleotide-binding</keyword>
<dbReference type="RefSeq" id="WP_207902655.1">
    <property type="nucleotide sequence ID" value="NZ_SLZR01000003.1"/>
</dbReference>
<dbReference type="PANTHER" id="PTHR15184">
    <property type="entry name" value="ATP SYNTHASE"/>
    <property type="match status" value="1"/>
</dbReference>
<keyword evidence="13" id="KW-0406">Ion transport</keyword>
<keyword evidence="20" id="KW-1185">Reference proteome</keyword>
<feature type="region of interest" description="Disordered" evidence="17">
    <location>
        <begin position="460"/>
        <end position="502"/>
    </location>
</feature>
<dbReference type="GO" id="GO:0016887">
    <property type="term" value="F:ATP hydrolysis activity"/>
    <property type="evidence" value="ECO:0007669"/>
    <property type="project" value="InterPro"/>
</dbReference>
<keyword evidence="10" id="KW-0067">ATP-binding</keyword>
<keyword evidence="5" id="KW-0813">Transport</keyword>
<dbReference type="EC" id="7.1.2.2" evidence="3"/>
<dbReference type="GO" id="GO:0044780">
    <property type="term" value="P:bacterial-type flagellum assembly"/>
    <property type="evidence" value="ECO:0007669"/>
    <property type="project" value="InterPro"/>
</dbReference>
<comment type="caution">
    <text evidence="19">The sequence shown here is derived from an EMBL/GenBank/DDBJ whole genome shotgun (WGS) entry which is preliminary data.</text>
</comment>
<accession>A0A4R3ICS1</accession>
<dbReference type="EMBL" id="SLZR01000003">
    <property type="protein sequence ID" value="TCS42415.1"/>
    <property type="molecule type" value="Genomic_DNA"/>
</dbReference>
<comment type="similarity">
    <text evidence="2">Belongs to the ATPase alpha/beta chains family.</text>
</comment>
<evidence type="ECO:0000313" key="20">
    <source>
        <dbReference type="Proteomes" id="UP000295793"/>
    </source>
</evidence>
<keyword evidence="14" id="KW-1006">Bacterial flagellum protein export</keyword>
<keyword evidence="8" id="KW-0375">Hydrogen ion transport</keyword>
<dbReference type="SMART" id="SM00382">
    <property type="entry name" value="AAA"/>
    <property type="match status" value="1"/>
</dbReference>
<dbReference type="AlphaFoldDB" id="A0A4R3ICS1"/>
<comment type="subcellular location">
    <subcellularLocation>
        <location evidence="1">Cytoplasm</location>
    </subcellularLocation>
</comment>
<evidence type="ECO:0000256" key="3">
    <source>
        <dbReference type="ARBA" id="ARBA00012473"/>
    </source>
</evidence>
<dbReference type="Proteomes" id="UP000295793">
    <property type="component" value="Unassembled WGS sequence"/>
</dbReference>
<dbReference type="InterPro" id="IPR050053">
    <property type="entry name" value="ATPase_alpha/beta_chains"/>
</dbReference>
<evidence type="ECO:0000256" key="1">
    <source>
        <dbReference type="ARBA" id="ARBA00004496"/>
    </source>
</evidence>
<evidence type="ECO:0000256" key="14">
    <source>
        <dbReference type="ARBA" id="ARBA00023225"/>
    </source>
</evidence>
<evidence type="ECO:0000256" key="8">
    <source>
        <dbReference type="ARBA" id="ARBA00022781"/>
    </source>
</evidence>
<dbReference type="NCBIfam" id="TIGR03496">
    <property type="entry name" value="FliI_clade1"/>
    <property type="match status" value="1"/>
</dbReference>
<evidence type="ECO:0000256" key="9">
    <source>
        <dbReference type="ARBA" id="ARBA00022795"/>
    </source>
</evidence>
<dbReference type="GO" id="GO:0005524">
    <property type="term" value="F:ATP binding"/>
    <property type="evidence" value="ECO:0007669"/>
    <property type="project" value="UniProtKB-KW"/>
</dbReference>
<dbReference type="Gene3D" id="3.40.50.12240">
    <property type="match status" value="1"/>
</dbReference>
<dbReference type="PANTHER" id="PTHR15184:SF81">
    <property type="entry name" value="FLAGELLUM-SPECIFIC ATP SYNTHASE"/>
    <property type="match status" value="1"/>
</dbReference>
<keyword evidence="6" id="KW-0963">Cytoplasm</keyword>
<organism evidence="19 20">
    <name type="scientific">Reinekea marinisedimentorum</name>
    <dbReference type="NCBI Taxonomy" id="230495"/>
    <lineage>
        <taxon>Bacteria</taxon>
        <taxon>Pseudomonadati</taxon>
        <taxon>Pseudomonadota</taxon>
        <taxon>Gammaproteobacteria</taxon>
        <taxon>Oceanospirillales</taxon>
        <taxon>Saccharospirillaceae</taxon>
        <taxon>Reinekea</taxon>
    </lineage>
</organism>
<keyword evidence="12" id="KW-1278">Translocase</keyword>
<gene>
    <name evidence="19" type="ORF">BCF53_10376</name>
</gene>
<evidence type="ECO:0000256" key="10">
    <source>
        <dbReference type="ARBA" id="ARBA00022840"/>
    </source>
</evidence>
<feature type="domain" description="AAA+ ATPase" evidence="18">
    <location>
        <begin position="160"/>
        <end position="343"/>
    </location>
</feature>
<dbReference type="GO" id="GO:0046933">
    <property type="term" value="F:proton-transporting ATP synthase activity, rotational mechanism"/>
    <property type="evidence" value="ECO:0007669"/>
    <property type="project" value="TreeGrafter"/>
</dbReference>
<dbReference type="Pfam" id="PF18269">
    <property type="entry name" value="T3SS_ATPase_C"/>
    <property type="match status" value="1"/>
</dbReference>
<dbReference type="CDD" id="cd01136">
    <property type="entry name" value="ATPase_flagellum-secretory_path_III"/>
    <property type="match status" value="1"/>
</dbReference>
<proteinExistence type="inferred from homology"/>
<evidence type="ECO:0000256" key="11">
    <source>
        <dbReference type="ARBA" id="ARBA00022927"/>
    </source>
</evidence>
<feature type="compositionally biased region" description="Low complexity" evidence="17">
    <location>
        <begin position="460"/>
        <end position="479"/>
    </location>
</feature>
<evidence type="ECO:0000259" key="18">
    <source>
        <dbReference type="SMART" id="SM00382"/>
    </source>
</evidence>
<evidence type="ECO:0000256" key="12">
    <source>
        <dbReference type="ARBA" id="ARBA00022967"/>
    </source>
</evidence>
<dbReference type="FunFam" id="3.40.50.12240:FF:000002">
    <property type="entry name" value="Flagellum-specific ATP synthase FliI"/>
    <property type="match status" value="1"/>
</dbReference>
<dbReference type="SUPFAM" id="SSF52540">
    <property type="entry name" value="P-loop containing nucleoside triphosphate hydrolases"/>
    <property type="match status" value="1"/>
</dbReference>
<dbReference type="InterPro" id="IPR027417">
    <property type="entry name" value="P-loop_NTPase"/>
</dbReference>
<dbReference type="InterPro" id="IPR020005">
    <property type="entry name" value="FliI_clade1"/>
</dbReference>
<evidence type="ECO:0000256" key="16">
    <source>
        <dbReference type="ARBA" id="ARBA00034006"/>
    </source>
</evidence>